<dbReference type="InterPro" id="IPR028976">
    <property type="entry name" value="CheC-like_sf"/>
</dbReference>
<dbReference type="STRING" id="1679170.AC625_14275"/>
<dbReference type="EMBL" id="LFZW01000001">
    <property type="protein sequence ID" value="KMY50526.1"/>
    <property type="molecule type" value="Genomic_DNA"/>
</dbReference>
<organism evidence="3 4">
    <name type="scientific">Peribacillus loiseleuriae</name>
    <dbReference type="NCBI Taxonomy" id="1679170"/>
    <lineage>
        <taxon>Bacteria</taxon>
        <taxon>Bacillati</taxon>
        <taxon>Bacillota</taxon>
        <taxon>Bacilli</taxon>
        <taxon>Bacillales</taxon>
        <taxon>Bacillaceae</taxon>
        <taxon>Peribacillus</taxon>
    </lineage>
</organism>
<gene>
    <name evidence="3" type="ORF">AC625_14275</name>
</gene>
<evidence type="ECO:0000313" key="4">
    <source>
        <dbReference type="Proteomes" id="UP000037146"/>
    </source>
</evidence>
<dbReference type="CDD" id="cd17906">
    <property type="entry name" value="CheX"/>
    <property type="match status" value="1"/>
</dbReference>
<reference evidence="4" key="1">
    <citation type="submission" date="2015-07" db="EMBL/GenBank/DDBJ databases">
        <title>Genome sequencing project for genomic taxonomy and phylogenomics of Bacillus-like bacteria.</title>
        <authorList>
            <person name="Liu B."/>
            <person name="Wang J."/>
            <person name="Zhu Y."/>
            <person name="Liu G."/>
            <person name="Chen Q."/>
            <person name="Chen Z."/>
            <person name="Lan J."/>
            <person name="Che J."/>
            <person name="Ge C."/>
            <person name="Shi H."/>
            <person name="Pan Z."/>
            <person name="Liu X."/>
        </authorList>
    </citation>
    <scope>NUCLEOTIDE SEQUENCE [LARGE SCALE GENOMIC DNA]</scope>
    <source>
        <strain evidence="4">FJAT-27997</strain>
    </source>
</reference>
<accession>A0A0K9GV74</accession>
<comment type="caution">
    <text evidence="3">The sequence shown here is derived from an EMBL/GenBank/DDBJ whole genome shotgun (WGS) entry which is preliminary data.</text>
</comment>
<dbReference type="PANTHER" id="PTHR39452:SF1">
    <property type="entry name" value="CHEY-P PHOSPHATASE CHEX"/>
    <property type="match status" value="1"/>
</dbReference>
<sequence length="150" mass="16187">MSITTQITSVLNGTVQAVKSIIPLNLEMSKPLLINEPFLQQGIGVLIGMTGDVRGRLIIEGNSDAIGRIGETMFGMMLEGEMLESFAAELGNMIAGHLATQLTVDKIVMDISPPTVLVGETKIYGFKKAIHLPITIEADKIIHIILMIES</sequence>
<dbReference type="InterPro" id="IPR038756">
    <property type="entry name" value="CheX-like"/>
</dbReference>
<evidence type="ECO:0000256" key="1">
    <source>
        <dbReference type="ARBA" id="ARBA00022500"/>
    </source>
</evidence>
<dbReference type="PANTHER" id="PTHR39452">
    <property type="entry name" value="CHEY-P PHOSPHATASE CHEX"/>
    <property type="match status" value="1"/>
</dbReference>
<dbReference type="PATRIC" id="fig|1679170.3.peg.3255"/>
<keyword evidence="1" id="KW-0145">Chemotaxis</keyword>
<evidence type="ECO:0000313" key="3">
    <source>
        <dbReference type="EMBL" id="KMY50526.1"/>
    </source>
</evidence>
<dbReference type="GO" id="GO:0006935">
    <property type="term" value="P:chemotaxis"/>
    <property type="evidence" value="ECO:0007669"/>
    <property type="project" value="UniProtKB-KW"/>
</dbReference>
<dbReference type="RefSeq" id="WP_049681879.1">
    <property type="nucleotide sequence ID" value="NZ_LFZW01000001.1"/>
</dbReference>
<evidence type="ECO:0000259" key="2">
    <source>
        <dbReference type="Pfam" id="PF13690"/>
    </source>
</evidence>
<dbReference type="AlphaFoldDB" id="A0A0K9GV74"/>
<protein>
    <submittedName>
        <fullName evidence="3">Chemotaxis protein CheX</fullName>
    </submittedName>
</protein>
<dbReference type="OrthoDB" id="9788100at2"/>
<dbReference type="Proteomes" id="UP000037146">
    <property type="component" value="Unassembled WGS sequence"/>
</dbReference>
<dbReference type="Gene3D" id="3.40.1550.10">
    <property type="entry name" value="CheC-like"/>
    <property type="match status" value="1"/>
</dbReference>
<feature type="domain" description="Chemotaxis phosphatase CheX-like" evidence="2">
    <location>
        <begin position="44"/>
        <end position="120"/>
    </location>
</feature>
<proteinExistence type="predicted"/>
<dbReference type="InterPro" id="IPR028051">
    <property type="entry name" value="CheX-like_dom"/>
</dbReference>
<dbReference type="SUPFAM" id="SSF103039">
    <property type="entry name" value="CheC-like"/>
    <property type="match status" value="1"/>
</dbReference>
<dbReference type="Pfam" id="PF13690">
    <property type="entry name" value="CheX"/>
    <property type="match status" value="1"/>
</dbReference>
<name>A0A0K9GV74_9BACI</name>
<keyword evidence="4" id="KW-1185">Reference proteome</keyword>